<dbReference type="AlphaFoldDB" id="A0A0U9HII5"/>
<evidence type="ECO:0000313" key="4">
    <source>
        <dbReference type="Proteomes" id="UP000062160"/>
    </source>
</evidence>
<reference evidence="3" key="1">
    <citation type="journal article" date="2016" name="Genome Announc.">
        <title>Draft Genome Sequence of the Syntrophic Lactate-Degrading Bacterium Tepidanaerobacter syntrophicus JLT.</title>
        <authorList>
            <person name="Matsuura N."/>
            <person name="Ohashi A."/>
            <person name="Tourlousse D.M."/>
            <person name="Sekiguchi Y."/>
        </authorList>
    </citation>
    <scope>NUCLEOTIDE SEQUENCE [LARGE SCALE GENOMIC DNA]</scope>
    <source>
        <strain evidence="3">JL</strain>
    </source>
</reference>
<feature type="transmembrane region" description="Helical" evidence="1">
    <location>
        <begin position="12"/>
        <end position="29"/>
    </location>
</feature>
<name>A0A0U9HII5_9FIRM</name>
<dbReference type="Proteomes" id="UP000062160">
    <property type="component" value="Unassembled WGS sequence"/>
</dbReference>
<evidence type="ECO:0000259" key="2">
    <source>
        <dbReference type="Pfam" id="PF05569"/>
    </source>
</evidence>
<organism evidence="3">
    <name type="scientific">Tepidanaerobacter syntrophicus</name>
    <dbReference type="NCBI Taxonomy" id="224999"/>
    <lineage>
        <taxon>Bacteria</taxon>
        <taxon>Bacillati</taxon>
        <taxon>Bacillota</taxon>
        <taxon>Clostridia</taxon>
        <taxon>Thermosediminibacterales</taxon>
        <taxon>Tepidanaerobacteraceae</taxon>
        <taxon>Tepidanaerobacter</taxon>
    </lineage>
</organism>
<protein>
    <submittedName>
        <fullName evidence="3">BlaR1 peptidase M56</fullName>
    </submittedName>
</protein>
<keyword evidence="1" id="KW-1133">Transmembrane helix</keyword>
<dbReference type="InterPro" id="IPR008756">
    <property type="entry name" value="Peptidase_M56"/>
</dbReference>
<dbReference type="EMBL" id="DF977002">
    <property type="protein sequence ID" value="GAQ25700.1"/>
    <property type="molecule type" value="Genomic_DNA"/>
</dbReference>
<evidence type="ECO:0000313" key="3">
    <source>
        <dbReference type="EMBL" id="GAQ25700.1"/>
    </source>
</evidence>
<accession>A0A0U9HII5</accession>
<feature type="transmembrane region" description="Helical" evidence="1">
    <location>
        <begin position="41"/>
        <end position="58"/>
    </location>
</feature>
<keyword evidence="1" id="KW-0472">Membrane</keyword>
<dbReference type="STRING" id="224999.GCA_001485475_01736"/>
<dbReference type="RefSeq" id="WP_059033127.1">
    <property type="nucleotide sequence ID" value="NZ_BSDW01000001.1"/>
</dbReference>
<keyword evidence="4" id="KW-1185">Reference proteome</keyword>
<dbReference type="Pfam" id="PF05569">
    <property type="entry name" value="Peptidase_M56"/>
    <property type="match status" value="1"/>
</dbReference>
<gene>
    <name evidence="3" type="ORF">TSYNT_8237</name>
</gene>
<keyword evidence="1" id="KW-0812">Transmembrane</keyword>
<proteinExistence type="predicted"/>
<sequence length="81" mass="9273">MIIVLKKIFLRVLYASLTSTTIALLILFIGKIFKDKLTPRFHHILWLLVLIRLLMPFAPESNLSIFNLLPGSKDSISLVRP</sequence>
<evidence type="ECO:0000256" key="1">
    <source>
        <dbReference type="SAM" id="Phobius"/>
    </source>
</evidence>
<feature type="domain" description="Peptidase M56" evidence="2">
    <location>
        <begin position="12"/>
        <end position="67"/>
    </location>
</feature>